<evidence type="ECO:0000256" key="1">
    <source>
        <dbReference type="SAM" id="MobiDB-lite"/>
    </source>
</evidence>
<evidence type="ECO:0000313" key="4">
    <source>
        <dbReference type="EMBL" id="ESK89151.1"/>
    </source>
</evidence>
<feature type="transmembrane region" description="Helical" evidence="2">
    <location>
        <begin position="167"/>
        <end position="189"/>
    </location>
</feature>
<dbReference type="InterPro" id="IPR045339">
    <property type="entry name" value="DUF6534"/>
</dbReference>
<organism evidence="4 5">
    <name type="scientific">Moniliophthora roreri (strain MCA 2997)</name>
    <name type="common">Cocoa frosty pod rot fungus</name>
    <name type="synonym">Crinipellis roreri</name>
    <dbReference type="NCBI Taxonomy" id="1381753"/>
    <lineage>
        <taxon>Eukaryota</taxon>
        <taxon>Fungi</taxon>
        <taxon>Dikarya</taxon>
        <taxon>Basidiomycota</taxon>
        <taxon>Agaricomycotina</taxon>
        <taxon>Agaricomycetes</taxon>
        <taxon>Agaricomycetidae</taxon>
        <taxon>Agaricales</taxon>
        <taxon>Marasmiineae</taxon>
        <taxon>Marasmiaceae</taxon>
        <taxon>Moniliophthora</taxon>
    </lineage>
</organism>
<dbReference type="AlphaFoldDB" id="V2X8Q6"/>
<feature type="transmembrane region" description="Helical" evidence="2">
    <location>
        <begin position="126"/>
        <end position="147"/>
    </location>
</feature>
<dbReference type="Proteomes" id="UP000017559">
    <property type="component" value="Unassembled WGS sequence"/>
</dbReference>
<dbReference type="PANTHER" id="PTHR40465:SF1">
    <property type="entry name" value="DUF6534 DOMAIN-CONTAINING PROTEIN"/>
    <property type="match status" value="1"/>
</dbReference>
<protein>
    <recommendedName>
        <fullName evidence="3">DUF6534 domain-containing protein</fullName>
    </recommendedName>
</protein>
<dbReference type="EMBL" id="AWSO01000582">
    <property type="protein sequence ID" value="ESK89151.1"/>
    <property type="molecule type" value="Genomic_DNA"/>
</dbReference>
<sequence>MSTTPVFTGIDLSSLLDVPFSGLLISIALYGVIVVQAWTYFNRNKDNWLLRLLVLSMVVLDLAASVLEIIPYRYLLIVHFGNVLAVTSEKSIRHTMETVIISAVIAFIVQIFFASRVYVLNRLHRVVPVFIILCAIGTLAMGLLIGIQGIMHPSIRLLFDPKTKLKLGLSCGLAALCDLSATMALTWSFRMSKTGFKMTDTMLYKLLQFTVTRGILVTLVQVSLFALYVGDDPVKLKWTAPLFCGSKVYVITMLAILNSRSSLRGDSSAVLVSVRNTQNSTISERDTEQPADDLERGYVLHPLNSRGAEQTSDSKSLPKPPITDPNEWWAAPEPEVVVKRETMTLTT</sequence>
<feature type="transmembrane region" description="Helical" evidence="2">
    <location>
        <begin position="210"/>
        <end position="230"/>
    </location>
</feature>
<dbReference type="Pfam" id="PF20152">
    <property type="entry name" value="DUF6534"/>
    <property type="match status" value="1"/>
</dbReference>
<keyword evidence="2" id="KW-0472">Membrane</keyword>
<feature type="transmembrane region" description="Helical" evidence="2">
    <location>
        <begin position="236"/>
        <end position="257"/>
    </location>
</feature>
<gene>
    <name evidence="4" type="ORF">Moror_5246</name>
</gene>
<accession>V2X8Q6</accession>
<feature type="transmembrane region" description="Helical" evidence="2">
    <location>
        <begin position="48"/>
        <end position="70"/>
    </location>
</feature>
<dbReference type="KEGG" id="mrr:Moror_5246"/>
<evidence type="ECO:0000259" key="3">
    <source>
        <dbReference type="Pfam" id="PF20152"/>
    </source>
</evidence>
<feature type="region of interest" description="Disordered" evidence="1">
    <location>
        <begin position="305"/>
        <end position="334"/>
    </location>
</feature>
<comment type="caution">
    <text evidence="4">The sequence shown here is derived from an EMBL/GenBank/DDBJ whole genome shotgun (WGS) entry which is preliminary data.</text>
</comment>
<keyword evidence="5" id="KW-1185">Reference proteome</keyword>
<dbReference type="STRING" id="1381753.V2X8Q6"/>
<dbReference type="PANTHER" id="PTHR40465">
    <property type="entry name" value="CHROMOSOME 1, WHOLE GENOME SHOTGUN SEQUENCE"/>
    <property type="match status" value="1"/>
</dbReference>
<evidence type="ECO:0000256" key="2">
    <source>
        <dbReference type="SAM" id="Phobius"/>
    </source>
</evidence>
<evidence type="ECO:0000313" key="5">
    <source>
        <dbReference type="Proteomes" id="UP000017559"/>
    </source>
</evidence>
<name>V2X8Q6_MONRO</name>
<dbReference type="HOGENOM" id="CLU_046025_1_0_1"/>
<feature type="domain" description="DUF6534" evidence="3">
    <location>
        <begin position="174"/>
        <end position="262"/>
    </location>
</feature>
<feature type="transmembrane region" description="Helical" evidence="2">
    <location>
        <begin position="20"/>
        <end position="41"/>
    </location>
</feature>
<feature type="transmembrane region" description="Helical" evidence="2">
    <location>
        <begin position="99"/>
        <end position="119"/>
    </location>
</feature>
<dbReference type="OrthoDB" id="2971182at2759"/>
<keyword evidence="2" id="KW-1133">Transmembrane helix</keyword>
<proteinExistence type="predicted"/>
<keyword evidence="2" id="KW-0812">Transmembrane</keyword>
<reference evidence="4 5" key="1">
    <citation type="journal article" date="2014" name="BMC Genomics">
        <title>Genome and secretome analysis of the hemibiotrophic fungal pathogen, Moniliophthora roreri, which causes frosty pod rot disease of cacao: mechanisms of the biotrophic and necrotrophic phases.</title>
        <authorList>
            <person name="Meinhardt L.W."/>
            <person name="Costa G.G.L."/>
            <person name="Thomazella D.P.T."/>
            <person name="Teixeira P.J.P.L."/>
            <person name="Carazzolle M.F."/>
            <person name="Schuster S.C."/>
            <person name="Carlson J.E."/>
            <person name="Guiltinan M.J."/>
            <person name="Mieczkowski P."/>
            <person name="Farmer A."/>
            <person name="Ramaraj T."/>
            <person name="Crozier J."/>
            <person name="Davis R.E."/>
            <person name="Shao J."/>
            <person name="Melnick R.L."/>
            <person name="Pereira G.A.G."/>
            <person name="Bailey B.A."/>
        </authorList>
    </citation>
    <scope>NUCLEOTIDE SEQUENCE [LARGE SCALE GENOMIC DNA]</scope>
    <source>
        <strain evidence="4 5">MCA 2997</strain>
    </source>
</reference>